<dbReference type="InterPro" id="IPR006258">
    <property type="entry name" value="Lipoamide_DH"/>
</dbReference>
<dbReference type="EMBL" id="JZWS01000002">
    <property type="protein sequence ID" value="KJR79662.1"/>
    <property type="molecule type" value="Genomic_DNA"/>
</dbReference>
<dbReference type="PANTHER" id="PTHR22912">
    <property type="entry name" value="DISULFIDE OXIDOREDUCTASE"/>
    <property type="match status" value="1"/>
</dbReference>
<evidence type="ECO:0000256" key="1">
    <source>
        <dbReference type="ARBA" id="ARBA00007532"/>
    </source>
</evidence>
<evidence type="ECO:0000256" key="3">
    <source>
        <dbReference type="ARBA" id="ARBA00022827"/>
    </source>
</evidence>
<dbReference type="GO" id="GO:0006103">
    <property type="term" value="P:2-oxoglutarate metabolic process"/>
    <property type="evidence" value="ECO:0007669"/>
    <property type="project" value="TreeGrafter"/>
</dbReference>
<dbReference type="PATRIC" id="fig|1326980.8.peg.802"/>
<dbReference type="InterPro" id="IPR004099">
    <property type="entry name" value="Pyr_nucl-diS_OxRdtase_dimer"/>
</dbReference>
<evidence type="ECO:0000256" key="5">
    <source>
        <dbReference type="ARBA" id="ARBA00023027"/>
    </source>
</evidence>
<dbReference type="GO" id="GO:0050660">
    <property type="term" value="F:flavin adenine dinucleotide binding"/>
    <property type="evidence" value="ECO:0007669"/>
    <property type="project" value="InterPro"/>
</dbReference>
<sequence length="450" mass="48635">MDFDVVVIGGGVGGLASAIRSAELGKKVAIVERDVIGGECVNRACIPSKTLIDAVKLVSRTRKSPWIKANASIDYEILNQHKNKSIEAIRNNLLENLRKHNITVIAGEGKVNEHGEVQVGEKTITFDNLVIATGSSPISLADFPLNGRNVLDPWTAMNLPSLPNSIVIVGGGVAGVELATLFRALGKEVTILELMPQLLPGFDKDIASETKKRLEENGVKIYLQAKSKIVDSKDKVKFSVSLPSSSETVEGDLAVITIGRKANNDNLGLNNLKVETDQRGYIKVDGRARTSNSRVYAVGDCAGMPLSATKAWKQGIVAGDNIGGKDSVMPKYIPISIFADLEIGLVGKSLDDVKKEGVEATEVKVEMREIPRAWTVNETEGFLKVVVDKEGKILGAHMIGEGATEIINTMALAMEGNLTMKELYKVSFSHPTLTEVISEVAQRFYHGELY</sequence>
<comment type="catalytic activity">
    <reaction evidence="6">
        <text>N(6)-[(R)-dihydrolipoyl]-L-lysyl-[protein] + NAD(+) = N(6)-[(R)-lipoyl]-L-lysyl-[protein] + NADH + H(+)</text>
        <dbReference type="Rhea" id="RHEA:15045"/>
        <dbReference type="Rhea" id="RHEA-COMP:10474"/>
        <dbReference type="Rhea" id="RHEA-COMP:10475"/>
        <dbReference type="ChEBI" id="CHEBI:15378"/>
        <dbReference type="ChEBI" id="CHEBI:57540"/>
        <dbReference type="ChEBI" id="CHEBI:57945"/>
        <dbReference type="ChEBI" id="CHEBI:83099"/>
        <dbReference type="ChEBI" id="CHEBI:83100"/>
        <dbReference type="EC" id="1.8.1.4"/>
    </reaction>
</comment>
<proteinExistence type="inferred from homology"/>
<evidence type="ECO:0000259" key="8">
    <source>
        <dbReference type="Pfam" id="PF07992"/>
    </source>
</evidence>
<evidence type="ECO:0000256" key="6">
    <source>
        <dbReference type="RuleBase" id="RU003692"/>
    </source>
</evidence>
<keyword evidence="4 6" id="KW-0560">Oxidoreductase</keyword>
<name>A0A0F2LQ68_9CREN</name>
<keyword evidence="5 6" id="KW-0520">NAD</keyword>
<dbReference type="PIRSF" id="PIRSF000350">
    <property type="entry name" value="Mercury_reductase_MerA"/>
    <property type="match status" value="1"/>
</dbReference>
<evidence type="ECO:0000313" key="10">
    <source>
        <dbReference type="EMBL" id="MCL7343095.1"/>
    </source>
</evidence>
<protein>
    <recommendedName>
        <fullName evidence="6">Dihydrolipoyl dehydrogenase</fullName>
        <ecNumber evidence="6">1.8.1.4</ecNumber>
    </recommendedName>
</protein>
<comment type="miscellaneous">
    <text evidence="6">The active site is a redox-active disulfide bond.</text>
</comment>
<reference evidence="10" key="2">
    <citation type="submission" date="2022-05" db="EMBL/GenBank/DDBJ databases">
        <title>Metagenome Sequencing of an Archaeal-Dominated Microbial Community from a Hot Spring at the Los Azufres Geothermal Field, Mexico.</title>
        <authorList>
            <person name="Marin-Paredes R."/>
            <person name="Martinez-Romero E."/>
            <person name="Servin-Garciduenas L.E."/>
        </authorList>
    </citation>
    <scope>NUCLEOTIDE SEQUENCE</scope>
    <source>
        <strain evidence="10">AZ1-454</strain>
    </source>
</reference>
<feature type="domain" description="FAD/NAD(P)-binding" evidence="8">
    <location>
        <begin position="3"/>
        <end position="315"/>
    </location>
</feature>
<dbReference type="PRINTS" id="PR00368">
    <property type="entry name" value="FADPNR"/>
</dbReference>
<evidence type="ECO:0000259" key="7">
    <source>
        <dbReference type="Pfam" id="PF02852"/>
    </source>
</evidence>
<comment type="cofactor">
    <cofactor evidence="6">
        <name>FAD</name>
        <dbReference type="ChEBI" id="CHEBI:57692"/>
    </cofactor>
    <text evidence="6">Binds 1 FAD per subunit.</text>
</comment>
<accession>A0A0F2LQ68</accession>
<dbReference type="Pfam" id="PF02852">
    <property type="entry name" value="Pyr_redox_dim"/>
    <property type="match status" value="1"/>
</dbReference>
<feature type="domain" description="Pyridine nucleotide-disulphide oxidoreductase dimerisation" evidence="7">
    <location>
        <begin position="333"/>
        <end position="440"/>
    </location>
</feature>
<dbReference type="PRINTS" id="PR00411">
    <property type="entry name" value="PNDRDTASEI"/>
</dbReference>
<dbReference type="InterPro" id="IPR050151">
    <property type="entry name" value="Class-I_Pyr_Nuc-Dis_Oxidored"/>
</dbReference>
<dbReference type="Pfam" id="PF07992">
    <property type="entry name" value="Pyr_redox_2"/>
    <property type="match status" value="1"/>
</dbReference>
<comment type="caution">
    <text evidence="9">The sequence shown here is derived from an EMBL/GenBank/DDBJ whole genome shotgun (WGS) entry which is preliminary data.</text>
</comment>
<dbReference type="FunFam" id="3.30.390.30:FF:000001">
    <property type="entry name" value="Dihydrolipoyl dehydrogenase"/>
    <property type="match status" value="1"/>
</dbReference>
<dbReference type="SUPFAM" id="SSF55424">
    <property type="entry name" value="FAD/NAD-linked reductases, dimerisation (C-terminal) domain"/>
    <property type="match status" value="1"/>
</dbReference>
<evidence type="ECO:0000256" key="2">
    <source>
        <dbReference type="ARBA" id="ARBA00022630"/>
    </source>
</evidence>
<gene>
    <name evidence="10" type="primary">lpdA</name>
    <name evidence="10" type="ORF">TQ35_000710</name>
    <name evidence="9" type="ORF">TQ35_00680</name>
</gene>
<dbReference type="Gene3D" id="3.50.50.60">
    <property type="entry name" value="FAD/NAD(P)-binding domain"/>
    <property type="match status" value="2"/>
</dbReference>
<dbReference type="Gene3D" id="3.30.390.30">
    <property type="match status" value="1"/>
</dbReference>
<dbReference type="AlphaFoldDB" id="A0A0F2LQ68"/>
<keyword evidence="6" id="KW-0676">Redox-active center</keyword>
<dbReference type="NCBIfam" id="TIGR01350">
    <property type="entry name" value="lipoamide_DH"/>
    <property type="match status" value="1"/>
</dbReference>
<dbReference type="EC" id="1.8.1.4" evidence="6"/>
<dbReference type="InterPro" id="IPR023753">
    <property type="entry name" value="FAD/NAD-binding_dom"/>
</dbReference>
<dbReference type="GO" id="GO:0004148">
    <property type="term" value="F:dihydrolipoyl dehydrogenase (NADH) activity"/>
    <property type="evidence" value="ECO:0007669"/>
    <property type="project" value="UniProtKB-EC"/>
</dbReference>
<organism evidence="9">
    <name type="scientific">Candidatus Aramenus sulfurataquae</name>
    <dbReference type="NCBI Taxonomy" id="1326980"/>
    <lineage>
        <taxon>Archaea</taxon>
        <taxon>Thermoproteota</taxon>
        <taxon>Thermoprotei</taxon>
        <taxon>Sulfolobales</taxon>
        <taxon>Sulfolobaceae</taxon>
        <taxon>Candidatus Aramenus</taxon>
    </lineage>
</organism>
<evidence type="ECO:0000313" key="9">
    <source>
        <dbReference type="EMBL" id="KJR79662.1"/>
    </source>
</evidence>
<dbReference type="SUPFAM" id="SSF51905">
    <property type="entry name" value="FAD/NAD(P)-binding domain"/>
    <property type="match status" value="1"/>
</dbReference>
<dbReference type="InterPro" id="IPR036188">
    <property type="entry name" value="FAD/NAD-bd_sf"/>
</dbReference>
<comment type="similarity">
    <text evidence="1 6">Belongs to the class-I pyridine nucleotide-disulfide oxidoreductase family.</text>
</comment>
<reference evidence="9" key="1">
    <citation type="submission" date="2015-03" db="EMBL/GenBank/DDBJ databases">
        <title>Metagenome Sequencing of an Archaeal-Dominated Microbial Community from a Hot Spring at the Los Azufres Geothermal Field, Mexico.</title>
        <authorList>
            <person name="Servin-Garciduenas L.E."/>
            <person name="Martinez-Romero E."/>
        </authorList>
    </citation>
    <scope>NUCLEOTIDE SEQUENCE [LARGE SCALE GENOMIC DNA]</scope>
    <source>
        <strain evidence="9">AZ1-454</strain>
    </source>
</reference>
<dbReference type="InterPro" id="IPR001100">
    <property type="entry name" value="Pyr_nuc-diS_OxRdtase"/>
</dbReference>
<dbReference type="GO" id="GO:0005737">
    <property type="term" value="C:cytoplasm"/>
    <property type="evidence" value="ECO:0007669"/>
    <property type="project" value="UniProtKB-ARBA"/>
</dbReference>
<dbReference type="EMBL" id="JZWS02000001">
    <property type="protein sequence ID" value="MCL7343095.1"/>
    <property type="molecule type" value="Genomic_DNA"/>
</dbReference>
<dbReference type="PANTHER" id="PTHR22912:SF151">
    <property type="entry name" value="DIHYDROLIPOYL DEHYDROGENASE, MITOCHONDRIAL"/>
    <property type="match status" value="1"/>
</dbReference>
<evidence type="ECO:0000256" key="4">
    <source>
        <dbReference type="ARBA" id="ARBA00023002"/>
    </source>
</evidence>
<dbReference type="InterPro" id="IPR016156">
    <property type="entry name" value="FAD/NAD-linked_Rdtase_dimer_sf"/>
</dbReference>
<keyword evidence="3 6" id="KW-0274">FAD</keyword>
<keyword evidence="2 6" id="KW-0285">Flavoprotein</keyword>